<dbReference type="EMBL" id="JBHFFA010000001">
    <property type="protein sequence ID" value="KAL2649933.1"/>
    <property type="molecule type" value="Genomic_DNA"/>
</dbReference>
<keyword evidence="4" id="KW-1185">Reference proteome</keyword>
<evidence type="ECO:0008006" key="5">
    <source>
        <dbReference type="Google" id="ProtNLM"/>
    </source>
</evidence>
<reference evidence="3 4" key="1">
    <citation type="submission" date="2024-09" db="EMBL/GenBank/DDBJ databases">
        <title>Chromosome-scale assembly of Riccia fluitans.</title>
        <authorList>
            <person name="Paukszto L."/>
            <person name="Sawicki J."/>
            <person name="Karawczyk K."/>
            <person name="Piernik-Szablinska J."/>
            <person name="Szczecinska M."/>
            <person name="Mazdziarz M."/>
        </authorList>
    </citation>
    <scope>NUCLEOTIDE SEQUENCE [LARGE SCALE GENOMIC DNA]</scope>
    <source>
        <strain evidence="3">Rf_01</strain>
        <tissue evidence="3">Aerial parts of the thallus</tissue>
    </source>
</reference>
<dbReference type="Gene3D" id="1.20.1050.10">
    <property type="match status" value="1"/>
</dbReference>
<dbReference type="SUPFAM" id="SSF47616">
    <property type="entry name" value="GST C-terminal domain-like"/>
    <property type="match status" value="1"/>
</dbReference>
<dbReference type="PROSITE" id="PS50404">
    <property type="entry name" value="GST_NTER"/>
    <property type="match status" value="1"/>
</dbReference>
<dbReference type="AlphaFoldDB" id="A0ABD1ZES1"/>
<dbReference type="Gene3D" id="3.40.30.10">
    <property type="entry name" value="Glutaredoxin"/>
    <property type="match status" value="1"/>
</dbReference>
<feature type="domain" description="GST C-terminal" evidence="2">
    <location>
        <begin position="88"/>
        <end position="232"/>
    </location>
</feature>
<evidence type="ECO:0000259" key="1">
    <source>
        <dbReference type="PROSITE" id="PS50404"/>
    </source>
</evidence>
<gene>
    <name evidence="3" type="ORF">R1flu_018061</name>
</gene>
<protein>
    <recommendedName>
        <fullName evidence="5">Glutathione S-transferase</fullName>
    </recommendedName>
</protein>
<dbReference type="PANTHER" id="PTHR44750">
    <property type="entry name" value="GLUTATHIONE S-TRANSFERASE T1-RELATED"/>
    <property type="match status" value="1"/>
</dbReference>
<evidence type="ECO:0000313" key="4">
    <source>
        <dbReference type="Proteomes" id="UP001605036"/>
    </source>
</evidence>
<dbReference type="Proteomes" id="UP001605036">
    <property type="component" value="Unassembled WGS sequence"/>
</dbReference>
<evidence type="ECO:0000259" key="2">
    <source>
        <dbReference type="PROSITE" id="PS50405"/>
    </source>
</evidence>
<dbReference type="SFLD" id="SFLDS00019">
    <property type="entry name" value="Glutathione_Transferase_(cytos"/>
    <property type="match status" value="1"/>
</dbReference>
<dbReference type="InterPro" id="IPR036282">
    <property type="entry name" value="Glutathione-S-Trfase_C_sf"/>
</dbReference>
<organism evidence="3 4">
    <name type="scientific">Riccia fluitans</name>
    <dbReference type="NCBI Taxonomy" id="41844"/>
    <lineage>
        <taxon>Eukaryota</taxon>
        <taxon>Viridiplantae</taxon>
        <taxon>Streptophyta</taxon>
        <taxon>Embryophyta</taxon>
        <taxon>Marchantiophyta</taxon>
        <taxon>Marchantiopsida</taxon>
        <taxon>Marchantiidae</taxon>
        <taxon>Marchantiales</taxon>
        <taxon>Ricciaceae</taxon>
        <taxon>Riccia</taxon>
    </lineage>
</organism>
<dbReference type="PANTHER" id="PTHR44750:SF1">
    <property type="entry name" value="GLUTATHIONE S-TRANSFERASE T1-RELATED"/>
    <property type="match status" value="1"/>
</dbReference>
<proteinExistence type="predicted"/>
<dbReference type="InterPro" id="IPR036249">
    <property type="entry name" value="Thioredoxin-like_sf"/>
</dbReference>
<dbReference type="SFLD" id="SFLDG00358">
    <property type="entry name" value="Main_(cytGST)"/>
    <property type="match status" value="1"/>
</dbReference>
<accession>A0ABD1ZES1</accession>
<feature type="domain" description="GST N-terminal" evidence="1">
    <location>
        <begin position="1"/>
        <end position="82"/>
    </location>
</feature>
<dbReference type="Pfam" id="PF13417">
    <property type="entry name" value="GST_N_3"/>
    <property type="match status" value="1"/>
</dbReference>
<sequence>MTLKVYGDLLSQPVRAVVIFCLENNISHELVLVDIVKKEHKLPEFKAINPRCQVPVIDDDGFILPESTAILSYLAVSRRVPDHWYPAEFKARARVDYLLAWYHTNIRQTSDYFVQKELLPVIWKAKPNIAEIESAERTMIASMDLVEEFFLNFHEGHFLLGAQHPSIADILFACEYTETKLLPEAEQEKILSGRPRTKKWLEIVEKILNPHFAEAHKTMPDLIEMMETARKA</sequence>
<dbReference type="InterPro" id="IPR010987">
    <property type="entry name" value="Glutathione-S-Trfase_C-like"/>
</dbReference>
<dbReference type="InterPro" id="IPR004045">
    <property type="entry name" value="Glutathione_S-Trfase_N"/>
</dbReference>
<evidence type="ECO:0000313" key="3">
    <source>
        <dbReference type="EMBL" id="KAL2649933.1"/>
    </source>
</evidence>
<dbReference type="SUPFAM" id="SSF52833">
    <property type="entry name" value="Thioredoxin-like"/>
    <property type="match status" value="1"/>
</dbReference>
<dbReference type="InterPro" id="IPR040079">
    <property type="entry name" value="Glutathione_S-Trfase"/>
</dbReference>
<dbReference type="PROSITE" id="PS50405">
    <property type="entry name" value="GST_CTER"/>
    <property type="match status" value="1"/>
</dbReference>
<name>A0ABD1ZES1_9MARC</name>
<dbReference type="InterPro" id="IPR043377">
    <property type="entry name" value="GSTT1/2/3"/>
</dbReference>
<comment type="caution">
    <text evidence="3">The sequence shown here is derived from an EMBL/GenBank/DDBJ whole genome shotgun (WGS) entry which is preliminary data.</text>
</comment>